<keyword evidence="2" id="KW-0547">Nucleotide-binding</keyword>
<dbReference type="PROSITE" id="PS51192">
    <property type="entry name" value="HELICASE_ATP_BIND_1"/>
    <property type="match status" value="1"/>
</dbReference>
<name>A0A7R9Q8I7_9ACAR</name>
<evidence type="ECO:0000256" key="1">
    <source>
        <dbReference type="ARBA" id="ARBA00012552"/>
    </source>
</evidence>
<dbReference type="GO" id="GO:0005524">
    <property type="term" value="F:ATP binding"/>
    <property type="evidence" value="ECO:0007669"/>
    <property type="project" value="UniProtKB-KW"/>
</dbReference>
<dbReference type="GO" id="GO:0045943">
    <property type="term" value="P:positive regulation of transcription by RNA polymerase I"/>
    <property type="evidence" value="ECO:0007669"/>
    <property type="project" value="TreeGrafter"/>
</dbReference>
<dbReference type="GO" id="GO:0003724">
    <property type="term" value="F:RNA helicase activity"/>
    <property type="evidence" value="ECO:0007669"/>
    <property type="project" value="UniProtKB-EC"/>
</dbReference>
<evidence type="ECO:0000256" key="6">
    <source>
        <dbReference type="ARBA" id="ARBA00047984"/>
    </source>
</evidence>
<keyword evidence="3" id="KW-0378">Hydrolase</keyword>
<feature type="domain" description="Helicase C-terminal" evidence="8">
    <location>
        <begin position="135"/>
        <end position="307"/>
    </location>
</feature>
<dbReference type="InterPro" id="IPR007502">
    <property type="entry name" value="Helicase-assoc_dom"/>
</dbReference>
<dbReference type="CDD" id="cd18791">
    <property type="entry name" value="SF2_C_RHA"/>
    <property type="match status" value="1"/>
</dbReference>
<feature type="domain" description="Helicase ATP-binding" evidence="7">
    <location>
        <begin position="1"/>
        <end position="110"/>
    </location>
</feature>
<dbReference type="Pfam" id="PF21010">
    <property type="entry name" value="HA2_C"/>
    <property type="match status" value="1"/>
</dbReference>
<dbReference type="Gene3D" id="1.20.120.1080">
    <property type="match status" value="1"/>
</dbReference>
<gene>
    <name evidence="9" type="ORF">OSB1V03_LOCUS16610</name>
</gene>
<dbReference type="InterPro" id="IPR027417">
    <property type="entry name" value="P-loop_NTPase"/>
</dbReference>
<dbReference type="EMBL" id="CAJPIZ010018707">
    <property type="protein sequence ID" value="CAG2116651.1"/>
    <property type="molecule type" value="Genomic_DNA"/>
</dbReference>
<dbReference type="GO" id="GO:0003725">
    <property type="term" value="F:double-stranded RNA binding"/>
    <property type="evidence" value="ECO:0007669"/>
    <property type="project" value="TreeGrafter"/>
</dbReference>
<evidence type="ECO:0000256" key="4">
    <source>
        <dbReference type="ARBA" id="ARBA00022806"/>
    </source>
</evidence>
<dbReference type="InterPro" id="IPR011709">
    <property type="entry name" value="DEAD-box_helicase_OB_fold"/>
</dbReference>
<dbReference type="SMART" id="SM00847">
    <property type="entry name" value="HA2"/>
    <property type="match status" value="1"/>
</dbReference>
<dbReference type="FunFam" id="3.40.50.300:FF:000145">
    <property type="entry name" value="probable ATP-dependent RNA helicase DHX40"/>
    <property type="match status" value="1"/>
</dbReference>
<evidence type="ECO:0000313" key="9">
    <source>
        <dbReference type="EMBL" id="CAD7636341.1"/>
    </source>
</evidence>
<evidence type="ECO:0000256" key="5">
    <source>
        <dbReference type="ARBA" id="ARBA00022840"/>
    </source>
</evidence>
<dbReference type="Pfam" id="PF00271">
    <property type="entry name" value="Helicase_C"/>
    <property type="match status" value="1"/>
</dbReference>
<dbReference type="Proteomes" id="UP000759131">
    <property type="component" value="Unassembled WGS sequence"/>
</dbReference>
<keyword evidence="10" id="KW-1185">Reference proteome</keyword>
<keyword evidence="5" id="KW-0067">ATP-binding</keyword>
<dbReference type="EC" id="3.6.4.13" evidence="1"/>
<dbReference type="GO" id="GO:0016787">
    <property type="term" value="F:hydrolase activity"/>
    <property type="evidence" value="ECO:0007669"/>
    <property type="project" value="UniProtKB-KW"/>
</dbReference>
<dbReference type="PROSITE" id="PS51194">
    <property type="entry name" value="HELICASE_CTER"/>
    <property type="match status" value="1"/>
</dbReference>
<proteinExistence type="predicted"/>
<reference evidence="9" key="1">
    <citation type="submission" date="2020-11" db="EMBL/GenBank/DDBJ databases">
        <authorList>
            <person name="Tran Van P."/>
        </authorList>
    </citation>
    <scope>NUCLEOTIDE SEQUENCE</scope>
</reference>
<dbReference type="PANTHER" id="PTHR18934">
    <property type="entry name" value="ATP-DEPENDENT RNA HELICASE"/>
    <property type="match status" value="1"/>
</dbReference>
<accession>A0A7R9Q8I7</accession>
<dbReference type="SUPFAM" id="SSF52540">
    <property type="entry name" value="P-loop containing nucleoside triphosphate hydrolases"/>
    <property type="match status" value="1"/>
</dbReference>
<dbReference type="InterPro" id="IPR014001">
    <property type="entry name" value="Helicase_ATP-bd"/>
</dbReference>
<evidence type="ECO:0000313" key="10">
    <source>
        <dbReference type="Proteomes" id="UP000759131"/>
    </source>
</evidence>
<dbReference type="InterPro" id="IPR001650">
    <property type="entry name" value="Helicase_C-like"/>
</dbReference>
<dbReference type="SMART" id="SM00490">
    <property type="entry name" value="HELICc"/>
    <property type="match status" value="1"/>
</dbReference>
<feature type="non-terminal residue" evidence="9">
    <location>
        <position position="1"/>
    </location>
</feature>
<evidence type="ECO:0000256" key="2">
    <source>
        <dbReference type="ARBA" id="ARBA00022741"/>
    </source>
</evidence>
<protein>
    <recommendedName>
        <fullName evidence="1">RNA helicase</fullName>
        <ecNumber evidence="1">3.6.4.13</ecNumber>
    </recommendedName>
</protein>
<dbReference type="Pfam" id="PF07717">
    <property type="entry name" value="OB_NTP_bind"/>
    <property type="match status" value="1"/>
</dbReference>
<dbReference type="PANTHER" id="PTHR18934:SF118">
    <property type="entry name" value="ATP-DEPENDENT RNA HELICASE DHX33"/>
    <property type="match status" value="1"/>
</dbReference>
<dbReference type="GO" id="GO:0005730">
    <property type="term" value="C:nucleolus"/>
    <property type="evidence" value="ECO:0007669"/>
    <property type="project" value="TreeGrafter"/>
</dbReference>
<evidence type="ECO:0000256" key="3">
    <source>
        <dbReference type="ARBA" id="ARBA00022801"/>
    </source>
</evidence>
<organism evidence="9">
    <name type="scientific">Medioppia subpectinata</name>
    <dbReference type="NCBI Taxonomy" id="1979941"/>
    <lineage>
        <taxon>Eukaryota</taxon>
        <taxon>Metazoa</taxon>
        <taxon>Ecdysozoa</taxon>
        <taxon>Arthropoda</taxon>
        <taxon>Chelicerata</taxon>
        <taxon>Arachnida</taxon>
        <taxon>Acari</taxon>
        <taxon>Acariformes</taxon>
        <taxon>Sarcoptiformes</taxon>
        <taxon>Oribatida</taxon>
        <taxon>Brachypylina</taxon>
        <taxon>Oppioidea</taxon>
        <taxon>Oppiidae</taxon>
        <taxon>Medioppia</taxon>
    </lineage>
</organism>
<keyword evidence="4" id="KW-0347">Helicase</keyword>
<evidence type="ECO:0000259" key="8">
    <source>
        <dbReference type="PROSITE" id="PS51194"/>
    </source>
</evidence>
<sequence>MNTELGTVVGYSVRFEDMTSSQTKIKYLTDGTLLREAISDPLLHKYKVIILDEAHERTVQTDLLLGVIKKAQRLRNQQHIPVLKVIIMSATIDCDHFSQYFNKAPVYYIRGRQHDIQMMYSKEKQSDYMNAALITVFQIYQNQDEGDILVFSTGEEEIESMIRSVNETIPLLPLESQKLKALPLYAALPLSHQQRVFKTLENGFRKVIFATNIAETSITIPNIKYVVDSGKVKSRSYNSVTGFETLKVQSISKAQAAQRAGRAGREMSGICYRLYTKEEYNEFRDHAIPEIQRCNLANVLLHIIAIGINDVLNFDFMDKPSEDNINSALKQLVHFGAIEAKQELYYLTDVGTLMVIFPVEPKFSKMIVTSKSMGCTEEIITILSLLSVDNIYYIPSNQKDMANEVHKKFISSEGDLIKLLKVYRNFKTAKENKKWCKENFIHINNLKLATDIKKQLSDLCLKASIPLVSSNNNTEVIRKCLSTGLVFNTAYLQKDGTYKTRLTKQEVYIHPSSCLFGTKPENIIFNELVQTSKCYMSIDFRIGELFVLLLVSTRCHRFGSRWSGFSPALQCVGPVSGRFARSGGCLEVIVEIKQQRRVVRQDIVDINGDILFREFEGLFAGNPLAQPFEDIEDFAHPFDSRNSVNFTFDRIHGFNDFHDRYTFDEPTVADDTQQFDHPLDQFGSLVVVEVAAIKR</sequence>
<evidence type="ECO:0000259" key="7">
    <source>
        <dbReference type="PROSITE" id="PS51192"/>
    </source>
</evidence>
<dbReference type="Gene3D" id="3.40.50.300">
    <property type="entry name" value="P-loop containing nucleotide triphosphate hydrolases"/>
    <property type="match status" value="2"/>
</dbReference>
<dbReference type="EMBL" id="OC873282">
    <property type="protein sequence ID" value="CAD7636341.1"/>
    <property type="molecule type" value="Genomic_DNA"/>
</dbReference>
<dbReference type="OrthoDB" id="10253254at2759"/>
<dbReference type="AlphaFoldDB" id="A0A7R9Q8I7"/>
<comment type="catalytic activity">
    <reaction evidence="6">
        <text>ATP + H2O = ADP + phosphate + H(+)</text>
        <dbReference type="Rhea" id="RHEA:13065"/>
        <dbReference type="ChEBI" id="CHEBI:15377"/>
        <dbReference type="ChEBI" id="CHEBI:15378"/>
        <dbReference type="ChEBI" id="CHEBI:30616"/>
        <dbReference type="ChEBI" id="CHEBI:43474"/>
        <dbReference type="ChEBI" id="CHEBI:456216"/>
        <dbReference type="EC" id="3.6.4.13"/>
    </reaction>
</comment>